<sequence>MPNHRIGRLSEDIKRELSALLRELKDPRISEMTSILRCEVSPDGSHCKVHVTALGDETAVQESCKGLTSAAGYLRRELGSRLKMRKCPELHFIPDTSIAYSAHINELLHGIARNAPEEEAPDGEEE</sequence>
<keyword evidence="1 2" id="KW-0690">Ribosome biogenesis</keyword>
<dbReference type="HAMAP" id="MF_00003">
    <property type="entry name" value="RbfA"/>
    <property type="match status" value="1"/>
</dbReference>
<dbReference type="InterPro" id="IPR020053">
    <property type="entry name" value="Ribosome-bd_factorA_CS"/>
</dbReference>
<comment type="subcellular location">
    <subcellularLocation>
        <location evidence="2">Cytoplasm</location>
    </subcellularLocation>
</comment>
<name>A0A9D1DY16_9FIRM</name>
<accession>A0A9D1DY16</accession>
<dbReference type="GO" id="GO:0030490">
    <property type="term" value="P:maturation of SSU-rRNA"/>
    <property type="evidence" value="ECO:0007669"/>
    <property type="project" value="UniProtKB-UniRule"/>
</dbReference>
<comment type="subunit">
    <text evidence="2">Monomer. Binds 30S ribosomal subunits, but not 50S ribosomal subunits or 70S ribosomes.</text>
</comment>
<gene>
    <name evidence="2 3" type="primary">rbfA</name>
    <name evidence="3" type="ORF">IAB37_05705</name>
</gene>
<evidence type="ECO:0000313" key="4">
    <source>
        <dbReference type="Proteomes" id="UP000824241"/>
    </source>
</evidence>
<dbReference type="Pfam" id="PF02033">
    <property type="entry name" value="RBFA"/>
    <property type="match status" value="1"/>
</dbReference>
<evidence type="ECO:0000256" key="1">
    <source>
        <dbReference type="ARBA" id="ARBA00022517"/>
    </source>
</evidence>
<dbReference type="AlphaFoldDB" id="A0A9D1DY16"/>
<proteinExistence type="inferred from homology"/>
<dbReference type="PROSITE" id="PS01319">
    <property type="entry name" value="RBFA"/>
    <property type="match status" value="1"/>
</dbReference>
<dbReference type="Gene3D" id="3.30.300.20">
    <property type="match status" value="1"/>
</dbReference>
<dbReference type="InterPro" id="IPR023799">
    <property type="entry name" value="RbfA_dom_sf"/>
</dbReference>
<dbReference type="SUPFAM" id="SSF89919">
    <property type="entry name" value="Ribosome-binding factor A, RbfA"/>
    <property type="match status" value="1"/>
</dbReference>
<dbReference type="InterPro" id="IPR000238">
    <property type="entry name" value="RbfA"/>
</dbReference>
<reference evidence="3" key="1">
    <citation type="submission" date="2020-10" db="EMBL/GenBank/DDBJ databases">
        <authorList>
            <person name="Gilroy R."/>
        </authorList>
    </citation>
    <scope>NUCLEOTIDE SEQUENCE</scope>
    <source>
        <strain evidence="3">CHK189-12415</strain>
    </source>
</reference>
<dbReference type="EMBL" id="DVHA01000183">
    <property type="protein sequence ID" value="HIR61052.1"/>
    <property type="molecule type" value="Genomic_DNA"/>
</dbReference>
<comment type="similarity">
    <text evidence="2">Belongs to the RbfA family.</text>
</comment>
<dbReference type="PANTHER" id="PTHR33515">
    <property type="entry name" value="RIBOSOME-BINDING FACTOR A, CHLOROPLASTIC-RELATED"/>
    <property type="match status" value="1"/>
</dbReference>
<dbReference type="Proteomes" id="UP000824241">
    <property type="component" value="Unassembled WGS sequence"/>
</dbReference>
<protein>
    <recommendedName>
        <fullName evidence="2">Ribosome-binding factor A</fullName>
    </recommendedName>
</protein>
<dbReference type="NCBIfam" id="TIGR00082">
    <property type="entry name" value="rbfA"/>
    <property type="match status" value="1"/>
</dbReference>
<comment type="function">
    <text evidence="2">One of several proteins that assist in the late maturation steps of the functional core of the 30S ribosomal subunit. Associates with free 30S ribosomal subunits (but not with 30S subunits that are part of 70S ribosomes or polysomes). Required for efficient processing of 16S rRNA. May interact with the 5'-terminal helix region of 16S rRNA.</text>
</comment>
<evidence type="ECO:0000313" key="3">
    <source>
        <dbReference type="EMBL" id="HIR61052.1"/>
    </source>
</evidence>
<dbReference type="InterPro" id="IPR015946">
    <property type="entry name" value="KH_dom-like_a/b"/>
</dbReference>
<dbReference type="GO" id="GO:0043024">
    <property type="term" value="F:ribosomal small subunit binding"/>
    <property type="evidence" value="ECO:0007669"/>
    <property type="project" value="TreeGrafter"/>
</dbReference>
<comment type="caution">
    <text evidence="3">The sequence shown here is derived from an EMBL/GenBank/DDBJ whole genome shotgun (WGS) entry which is preliminary data.</text>
</comment>
<reference evidence="3" key="2">
    <citation type="journal article" date="2021" name="PeerJ">
        <title>Extensive microbial diversity within the chicken gut microbiome revealed by metagenomics and culture.</title>
        <authorList>
            <person name="Gilroy R."/>
            <person name="Ravi A."/>
            <person name="Getino M."/>
            <person name="Pursley I."/>
            <person name="Horton D.L."/>
            <person name="Alikhan N.F."/>
            <person name="Baker D."/>
            <person name="Gharbi K."/>
            <person name="Hall N."/>
            <person name="Watson M."/>
            <person name="Adriaenssens E.M."/>
            <person name="Foster-Nyarko E."/>
            <person name="Jarju S."/>
            <person name="Secka A."/>
            <person name="Antonio M."/>
            <person name="Oren A."/>
            <person name="Chaudhuri R.R."/>
            <person name="La Ragione R."/>
            <person name="Hildebrand F."/>
            <person name="Pallen M.J."/>
        </authorList>
    </citation>
    <scope>NUCLEOTIDE SEQUENCE</scope>
    <source>
        <strain evidence="3">CHK189-12415</strain>
    </source>
</reference>
<organism evidence="3 4">
    <name type="scientific">Candidatus Faecivivens stercoravium</name>
    <dbReference type="NCBI Taxonomy" id="2840803"/>
    <lineage>
        <taxon>Bacteria</taxon>
        <taxon>Bacillati</taxon>
        <taxon>Bacillota</taxon>
        <taxon>Clostridia</taxon>
        <taxon>Eubacteriales</taxon>
        <taxon>Oscillospiraceae</taxon>
        <taxon>Oscillospiraceae incertae sedis</taxon>
        <taxon>Candidatus Faecivivens</taxon>
    </lineage>
</organism>
<dbReference type="PANTHER" id="PTHR33515:SF1">
    <property type="entry name" value="RIBOSOME-BINDING FACTOR A, CHLOROPLASTIC-RELATED"/>
    <property type="match status" value="1"/>
</dbReference>
<dbReference type="GO" id="GO:0005829">
    <property type="term" value="C:cytosol"/>
    <property type="evidence" value="ECO:0007669"/>
    <property type="project" value="TreeGrafter"/>
</dbReference>
<evidence type="ECO:0000256" key="2">
    <source>
        <dbReference type="HAMAP-Rule" id="MF_00003"/>
    </source>
</evidence>
<keyword evidence="2" id="KW-0963">Cytoplasm</keyword>